<dbReference type="GO" id="GO:0016020">
    <property type="term" value="C:membrane"/>
    <property type="evidence" value="ECO:0007669"/>
    <property type="project" value="InterPro"/>
</dbReference>
<sequence>MPARHGLSIRATLLTAYNMRHIPMSVATTGASGKAAAAIMNTSARYIIVVLAFVISLHYIISFTHEEYGRATSFSNLADKLKSPSTTTTSPGPTHPVDHSIGWKPTLNETLAVDRANATFVILCRNNDLQNTVKSIREIEDRFNRNYHYPYVLLNEVEFTEEFKYRVSLVVSGKVEFGVIPHDDWFQPDWIDEAKAKAGRDAMVEKNIIYGGSVSYRNMCRFNSGFFFKHPLMQKYRWYWRIEPDVHFHCDISYDPFKFMEEKEKVYSFTITMYEYEATIPTLWGHVMDFARAHPEFIAKDNSLGFMSTNNGDSYNLCHFWSNFEIADMEFWRGPAYTAFFDYLDKKGGFYYERWGDAPVHSIAAALFVPRDKIQFFDDIGYEHNPYTHCPKDKNAYEKGRCTCDQSRSFDYDGYSCMSKWDKAAFDGKELAENRVAEYLKTEMSLEASGSSSQAPIDLTGVESSSESEGGGSDHEGELHGEYGHGGSEDEDEGSEIEITLNDETRAQLHHAIATVSAPRLRALISALVEADVQLEALLTRELVTVRRGTGTEAGANAEPVPLWVLCGACGEEYETSAPREETECILEPSEESPADWDFDAHGPLDTAQNRKDHPDLFKWTCCDEDGAASGCVQNTHEQPQVSRKRKRVEE</sequence>
<dbReference type="SUPFAM" id="SSF53448">
    <property type="entry name" value="Nucleotide-diphospho-sugar transferases"/>
    <property type="match status" value="1"/>
</dbReference>
<comment type="caution">
    <text evidence="5">The sequence shown here is derived from an EMBL/GenBank/DDBJ whole genome shotgun (WGS) entry which is preliminary data.</text>
</comment>
<keyword evidence="4" id="KW-1133">Transmembrane helix</keyword>
<evidence type="ECO:0000256" key="1">
    <source>
        <dbReference type="ARBA" id="ARBA00007677"/>
    </source>
</evidence>
<dbReference type="GO" id="GO:0000032">
    <property type="term" value="P:cell wall mannoprotein biosynthetic process"/>
    <property type="evidence" value="ECO:0007669"/>
    <property type="project" value="TreeGrafter"/>
</dbReference>
<dbReference type="GO" id="GO:0005794">
    <property type="term" value="C:Golgi apparatus"/>
    <property type="evidence" value="ECO:0007669"/>
    <property type="project" value="TreeGrafter"/>
</dbReference>
<dbReference type="GO" id="GO:0000026">
    <property type="term" value="F:alpha-1,2-mannosyltransferase activity"/>
    <property type="evidence" value="ECO:0007669"/>
    <property type="project" value="TreeGrafter"/>
</dbReference>
<evidence type="ECO:0000313" key="5">
    <source>
        <dbReference type="EMBL" id="KAF5319443.1"/>
    </source>
</evidence>
<evidence type="ECO:0008006" key="7">
    <source>
        <dbReference type="Google" id="ProtNLM"/>
    </source>
</evidence>
<dbReference type="AlphaFoldDB" id="A0A8H5BAA8"/>
<reference evidence="5 6" key="1">
    <citation type="journal article" date="2020" name="ISME J.">
        <title>Uncovering the hidden diversity of litter-decomposition mechanisms in mushroom-forming fungi.</title>
        <authorList>
            <person name="Floudas D."/>
            <person name="Bentzer J."/>
            <person name="Ahren D."/>
            <person name="Johansson T."/>
            <person name="Persson P."/>
            <person name="Tunlid A."/>
        </authorList>
    </citation>
    <scope>NUCLEOTIDE SEQUENCE [LARGE SCALE GENOMIC DNA]</scope>
    <source>
        <strain evidence="5 6">CBS 101986</strain>
    </source>
</reference>
<dbReference type="InterPro" id="IPR029044">
    <property type="entry name" value="Nucleotide-diphossugar_trans"/>
</dbReference>
<dbReference type="FunFam" id="3.90.550.10:FF:000051">
    <property type="entry name" value="Alpha-1,2-mannosyltransferase (Ktr4)"/>
    <property type="match status" value="1"/>
</dbReference>
<dbReference type="OrthoDB" id="439943at2759"/>
<dbReference type="Pfam" id="PF01793">
    <property type="entry name" value="Glyco_transf_15"/>
    <property type="match status" value="1"/>
</dbReference>
<proteinExistence type="inferred from homology"/>
<feature type="region of interest" description="Disordered" evidence="3">
    <location>
        <begin position="450"/>
        <end position="495"/>
    </location>
</feature>
<dbReference type="Proteomes" id="UP000567179">
    <property type="component" value="Unassembled WGS sequence"/>
</dbReference>
<dbReference type="PANTHER" id="PTHR31121">
    <property type="entry name" value="ALPHA-1,2 MANNOSYLTRANSFERASE KTR1"/>
    <property type="match status" value="1"/>
</dbReference>
<name>A0A8H5BAA8_9AGAR</name>
<dbReference type="Gene3D" id="3.90.550.10">
    <property type="entry name" value="Spore Coat Polysaccharide Biosynthesis Protein SpsA, Chain A"/>
    <property type="match status" value="1"/>
</dbReference>
<dbReference type="EMBL" id="JAACJJ010000029">
    <property type="protein sequence ID" value="KAF5319443.1"/>
    <property type="molecule type" value="Genomic_DNA"/>
</dbReference>
<evidence type="ECO:0000313" key="6">
    <source>
        <dbReference type="Proteomes" id="UP000567179"/>
    </source>
</evidence>
<comment type="similarity">
    <text evidence="1">Belongs to the glycosyltransferase 15 family.</text>
</comment>
<evidence type="ECO:0000256" key="2">
    <source>
        <dbReference type="ARBA" id="ARBA00022679"/>
    </source>
</evidence>
<feature type="region of interest" description="Disordered" evidence="3">
    <location>
        <begin position="80"/>
        <end position="99"/>
    </location>
</feature>
<evidence type="ECO:0000256" key="3">
    <source>
        <dbReference type="SAM" id="MobiDB-lite"/>
    </source>
</evidence>
<keyword evidence="6" id="KW-1185">Reference proteome</keyword>
<keyword evidence="4" id="KW-0472">Membrane</keyword>
<feature type="transmembrane region" description="Helical" evidence="4">
    <location>
        <begin position="44"/>
        <end position="61"/>
    </location>
</feature>
<gene>
    <name evidence="5" type="ORF">D9619_008437</name>
</gene>
<evidence type="ECO:0000256" key="4">
    <source>
        <dbReference type="SAM" id="Phobius"/>
    </source>
</evidence>
<feature type="compositionally biased region" description="Basic and acidic residues" evidence="3">
    <location>
        <begin position="472"/>
        <end position="483"/>
    </location>
</feature>
<feature type="compositionally biased region" description="Polar residues" evidence="3">
    <location>
        <begin position="632"/>
        <end position="642"/>
    </location>
</feature>
<keyword evidence="2" id="KW-0808">Transferase</keyword>
<feature type="compositionally biased region" description="Low complexity" evidence="3">
    <location>
        <begin position="83"/>
        <end position="92"/>
    </location>
</feature>
<keyword evidence="4" id="KW-0812">Transmembrane</keyword>
<protein>
    <recommendedName>
        <fullName evidence="7">Glycosyltransferase family 15 protein</fullName>
    </recommendedName>
</protein>
<dbReference type="GO" id="GO:0006487">
    <property type="term" value="P:protein N-linked glycosylation"/>
    <property type="evidence" value="ECO:0007669"/>
    <property type="project" value="TreeGrafter"/>
</dbReference>
<accession>A0A8H5BAA8</accession>
<dbReference type="InterPro" id="IPR002685">
    <property type="entry name" value="Glyco_trans_15"/>
</dbReference>
<feature type="region of interest" description="Disordered" evidence="3">
    <location>
        <begin position="631"/>
        <end position="651"/>
    </location>
</feature>
<organism evidence="5 6">
    <name type="scientific">Psilocybe cf. subviscida</name>
    <dbReference type="NCBI Taxonomy" id="2480587"/>
    <lineage>
        <taxon>Eukaryota</taxon>
        <taxon>Fungi</taxon>
        <taxon>Dikarya</taxon>
        <taxon>Basidiomycota</taxon>
        <taxon>Agaricomycotina</taxon>
        <taxon>Agaricomycetes</taxon>
        <taxon>Agaricomycetidae</taxon>
        <taxon>Agaricales</taxon>
        <taxon>Agaricineae</taxon>
        <taxon>Strophariaceae</taxon>
        <taxon>Psilocybe</taxon>
    </lineage>
</organism>
<dbReference type="PANTHER" id="PTHR31121:SF6">
    <property type="entry name" value="ALPHA-1,2 MANNOSYLTRANSFERASE KTR1"/>
    <property type="match status" value="1"/>
</dbReference>